<evidence type="ECO:0000313" key="3">
    <source>
        <dbReference type="EMBL" id="SDT86051.1"/>
    </source>
</evidence>
<dbReference type="RefSeq" id="WP_092648163.1">
    <property type="nucleotide sequence ID" value="NZ_LT629792.1"/>
</dbReference>
<sequence>MSYIIRAGNLAGPVKLIMNDDGTYSGRVTVIVNDRAKNTETGKWEDVATTAYYLRLNGNAAVKLHDFHDLNGNAAVIFAGSYRQRTYTDEEGSQRTANDVWVDHIGADLTRQELHIITQPTTQNDK</sequence>
<dbReference type="EMBL" id="LT629792">
    <property type="protein sequence ID" value="SDT86051.1"/>
    <property type="molecule type" value="Genomic_DNA"/>
</dbReference>
<dbReference type="Proteomes" id="UP000198976">
    <property type="component" value="Chromosome I"/>
</dbReference>
<protein>
    <submittedName>
        <fullName evidence="3">Single-strand binding protein family protein</fullName>
    </submittedName>
</protein>
<evidence type="ECO:0000313" key="4">
    <source>
        <dbReference type="Proteomes" id="UP000198976"/>
    </source>
</evidence>
<gene>
    <name evidence="3" type="ORF">SAMN04489714_0230</name>
</gene>
<evidence type="ECO:0000256" key="1">
    <source>
        <dbReference type="ARBA" id="ARBA00023125"/>
    </source>
</evidence>
<keyword evidence="4" id="KW-1185">Reference proteome</keyword>
<accession>A0ABY0V5C4</accession>
<dbReference type="Gene3D" id="2.40.50.140">
    <property type="entry name" value="Nucleic acid-binding proteins"/>
    <property type="match status" value="1"/>
</dbReference>
<dbReference type="InterPro" id="IPR000424">
    <property type="entry name" value="Primosome_PriB/ssb"/>
</dbReference>
<reference evidence="3 4" key="1">
    <citation type="submission" date="2016-10" db="EMBL/GenBank/DDBJ databases">
        <authorList>
            <person name="Varghese N."/>
            <person name="Submissions S."/>
        </authorList>
    </citation>
    <scope>NUCLEOTIDE SEQUENCE [LARGE SCALE GENOMIC DNA]</scope>
    <source>
        <strain evidence="3 4">DSM 9169</strain>
    </source>
</reference>
<proteinExistence type="predicted"/>
<name>A0ABY0V5C4_9ACTO</name>
<evidence type="ECO:0000256" key="2">
    <source>
        <dbReference type="PROSITE-ProRule" id="PRU00252"/>
    </source>
</evidence>
<dbReference type="InterPro" id="IPR012340">
    <property type="entry name" value="NA-bd_OB-fold"/>
</dbReference>
<dbReference type="SUPFAM" id="SSF50249">
    <property type="entry name" value="Nucleic acid-binding proteins"/>
    <property type="match status" value="1"/>
</dbReference>
<keyword evidence="1 2" id="KW-0238">DNA-binding</keyword>
<dbReference type="PROSITE" id="PS50935">
    <property type="entry name" value="SSB"/>
    <property type="match status" value="1"/>
</dbReference>
<organism evidence="3 4">
    <name type="scientific">Schaalia radingae</name>
    <dbReference type="NCBI Taxonomy" id="131110"/>
    <lineage>
        <taxon>Bacteria</taxon>
        <taxon>Bacillati</taxon>
        <taxon>Actinomycetota</taxon>
        <taxon>Actinomycetes</taxon>
        <taxon>Actinomycetales</taxon>
        <taxon>Actinomycetaceae</taxon>
        <taxon>Schaalia</taxon>
    </lineage>
</organism>